<sequence>MSTDSGQKFIRRNRVPRVHISYDDPYDAERKIELPFVMAVLSDLSGDSPGVEKPDVAARDFLDIDVDNFEQRMAAIEPGTSFRVANKLGDAPDDKLNIQLKFKKMSDLSPAAVARQVPALAKLLEAREQLANLMRYMDGKAAAEEQLRKLLNDPALMSALREKLEAKPQVGEANGE</sequence>
<dbReference type="Proteomes" id="UP001139104">
    <property type="component" value="Unassembled WGS sequence"/>
</dbReference>
<name>A0ABS9Z779_9HYPH</name>
<keyword evidence="2" id="KW-1185">Reference proteome</keyword>
<dbReference type="NCBIfam" id="TIGR03358">
    <property type="entry name" value="VI_chp_5"/>
    <property type="match status" value="1"/>
</dbReference>
<comment type="caution">
    <text evidence="1">The sequence shown here is derived from an EMBL/GenBank/DDBJ whole genome shotgun (WGS) entry which is preliminary data.</text>
</comment>
<dbReference type="RefSeq" id="WP_243067481.1">
    <property type="nucleotide sequence ID" value="NZ_JAIVFK010000009.1"/>
</dbReference>
<evidence type="ECO:0000313" key="2">
    <source>
        <dbReference type="Proteomes" id="UP001139104"/>
    </source>
</evidence>
<protein>
    <submittedName>
        <fullName evidence="1">Type VI secretion system contractile sheath small subunit</fullName>
    </submittedName>
</protein>
<dbReference type="PANTHER" id="PTHR35850:SF1">
    <property type="entry name" value="TYPE VI SECRETION SYSTEM SHEATH PROTEIN TSSB1"/>
    <property type="match status" value="1"/>
</dbReference>
<evidence type="ECO:0000313" key="1">
    <source>
        <dbReference type="EMBL" id="MCI4683533.1"/>
    </source>
</evidence>
<dbReference type="EMBL" id="JAIVFP010000001">
    <property type="protein sequence ID" value="MCI4683533.1"/>
    <property type="molecule type" value="Genomic_DNA"/>
</dbReference>
<gene>
    <name evidence="1" type="primary">tssB</name>
    <name evidence="1" type="ORF">K2U94_12280</name>
</gene>
<dbReference type="PIRSF" id="PIRSF028301">
    <property type="entry name" value="UCP028301"/>
    <property type="match status" value="1"/>
</dbReference>
<proteinExistence type="predicted"/>
<dbReference type="InterPro" id="IPR008312">
    <property type="entry name" value="T6SS_TssB1"/>
</dbReference>
<organism evidence="1 2">
    <name type="scientific">Candidatus Rhodoblastus alkanivorans</name>
    <dbReference type="NCBI Taxonomy" id="2954117"/>
    <lineage>
        <taxon>Bacteria</taxon>
        <taxon>Pseudomonadati</taxon>
        <taxon>Pseudomonadota</taxon>
        <taxon>Alphaproteobacteria</taxon>
        <taxon>Hyphomicrobiales</taxon>
        <taxon>Rhodoblastaceae</taxon>
        <taxon>Rhodoblastus</taxon>
    </lineage>
</organism>
<dbReference type="Pfam" id="PF05591">
    <property type="entry name" value="T6SS_VipA"/>
    <property type="match status" value="1"/>
</dbReference>
<accession>A0ABS9Z779</accession>
<dbReference type="PANTHER" id="PTHR35850">
    <property type="entry name" value="CYTOPLASMIC PROTEIN-RELATED"/>
    <property type="match status" value="1"/>
</dbReference>
<reference evidence="1" key="1">
    <citation type="journal article" date="2022" name="ISME J.">
        <title>Identification of active gaseous-alkane degraders at natural gas seeps.</title>
        <authorList>
            <person name="Farhan Ul Haque M."/>
            <person name="Hernandez M."/>
            <person name="Crombie A.T."/>
            <person name="Murrell J.C."/>
        </authorList>
    </citation>
    <scope>NUCLEOTIDE SEQUENCE</scope>
    <source>
        <strain evidence="1">PC2</strain>
    </source>
</reference>